<evidence type="ECO:0000256" key="1">
    <source>
        <dbReference type="ARBA" id="ARBA00004141"/>
    </source>
</evidence>
<keyword evidence="3 10" id="KW-0813">Transport</keyword>
<dbReference type="GO" id="GO:0005886">
    <property type="term" value="C:plasma membrane"/>
    <property type="evidence" value="ECO:0007669"/>
    <property type="project" value="UniProtKB-SubCell"/>
</dbReference>
<comment type="function">
    <text evidence="10 11">The central subunit of the protein translocation channel SecYEG. Consists of two halves formed by TMs 1-5 and 6-10. These two domains form a lateral gate at the front which open onto the bilayer between TMs 2 and 7, and are clamped together by SecE at the back. The channel is closed by both a pore ring composed of hydrophobic SecY resides and a short helix (helix 2A) on the extracellular side of the membrane which forms a plug. The plug probably moves laterally to allow the channel to open. The ring and the pore may move independently.</text>
</comment>
<feature type="transmembrane region" description="Helical" evidence="10">
    <location>
        <begin position="175"/>
        <end position="195"/>
    </location>
</feature>
<feature type="transmembrane region" description="Helical" evidence="10">
    <location>
        <begin position="201"/>
        <end position="225"/>
    </location>
</feature>
<dbReference type="NCBIfam" id="TIGR00967">
    <property type="entry name" value="3a0501s007"/>
    <property type="match status" value="1"/>
</dbReference>
<proteinExistence type="inferred from homology"/>
<feature type="transmembrane region" description="Helical" evidence="10">
    <location>
        <begin position="260"/>
        <end position="281"/>
    </location>
</feature>
<keyword evidence="8 10" id="KW-0472">Membrane</keyword>
<keyword evidence="10" id="KW-1003">Cell membrane</keyword>
<keyword evidence="4 10" id="KW-0812">Transmembrane</keyword>
<dbReference type="PIRSF" id="PIRSF004557">
    <property type="entry name" value="SecY"/>
    <property type="match status" value="1"/>
</dbReference>
<name>A0A1M5MC59_9FIRM</name>
<organism evidence="14 15">
    <name type="scientific">Thermosyntropha lipolytica DSM 11003</name>
    <dbReference type="NCBI Taxonomy" id="1123382"/>
    <lineage>
        <taxon>Bacteria</taxon>
        <taxon>Bacillati</taxon>
        <taxon>Bacillota</taxon>
        <taxon>Clostridia</taxon>
        <taxon>Eubacteriales</taxon>
        <taxon>Syntrophomonadaceae</taxon>
        <taxon>Thermosyntropha</taxon>
    </lineage>
</organism>
<protein>
    <recommendedName>
        <fullName evidence="9 10">Protein translocase subunit SecY</fullName>
    </recommendedName>
</protein>
<evidence type="ECO:0000256" key="9">
    <source>
        <dbReference type="ARBA" id="ARBA00039733"/>
    </source>
</evidence>
<evidence type="ECO:0000313" key="15">
    <source>
        <dbReference type="Proteomes" id="UP000242329"/>
    </source>
</evidence>
<dbReference type="EMBL" id="FQWY01000011">
    <property type="protein sequence ID" value="SHG74868.1"/>
    <property type="molecule type" value="Genomic_DNA"/>
</dbReference>
<evidence type="ECO:0000256" key="8">
    <source>
        <dbReference type="ARBA" id="ARBA00023136"/>
    </source>
</evidence>
<feature type="transmembrane region" description="Helical" evidence="10">
    <location>
        <begin position="386"/>
        <end position="404"/>
    </location>
</feature>
<evidence type="ECO:0000256" key="12">
    <source>
        <dbReference type="RuleBase" id="RU003484"/>
    </source>
</evidence>
<feature type="transmembrane region" description="Helical" evidence="10">
    <location>
        <begin position="143"/>
        <end position="163"/>
    </location>
</feature>
<evidence type="ECO:0000313" key="14">
    <source>
        <dbReference type="EMBL" id="SHG74868.1"/>
    </source>
</evidence>
<evidence type="ECO:0000256" key="6">
    <source>
        <dbReference type="ARBA" id="ARBA00022989"/>
    </source>
</evidence>
<reference evidence="15" key="1">
    <citation type="submission" date="2016-11" db="EMBL/GenBank/DDBJ databases">
        <authorList>
            <person name="Varghese N."/>
            <person name="Submissions S."/>
        </authorList>
    </citation>
    <scope>NUCLEOTIDE SEQUENCE [LARGE SCALE GENOMIC DNA]</scope>
    <source>
        <strain evidence="15">DSM 11003</strain>
    </source>
</reference>
<dbReference type="STRING" id="1123382.SAMN02745221_00881"/>
<keyword evidence="7 10" id="KW-0811">Translocation</keyword>
<evidence type="ECO:0000256" key="7">
    <source>
        <dbReference type="ARBA" id="ARBA00023010"/>
    </source>
</evidence>
<feature type="transmembrane region" description="Helical" evidence="10">
    <location>
        <begin position="111"/>
        <end position="131"/>
    </location>
</feature>
<evidence type="ECO:0000256" key="13">
    <source>
        <dbReference type="RuleBase" id="RU004349"/>
    </source>
</evidence>
<dbReference type="OrthoDB" id="9809248at2"/>
<dbReference type="Proteomes" id="UP000242329">
    <property type="component" value="Unassembled WGS sequence"/>
</dbReference>
<comment type="subunit">
    <text evidence="10">Component of the Sec protein translocase complex. Heterotrimer consisting of SecY, SecE and SecG subunits. The heterotrimers can form oligomers, although 1 heterotrimer is thought to be able to translocate proteins. Interacts with the ribosome. Interacts with SecDF, and other proteins may be involved. Interacts with SecA.</text>
</comment>
<dbReference type="PANTHER" id="PTHR10906">
    <property type="entry name" value="SECY/SEC61-ALPHA FAMILY MEMBER"/>
    <property type="match status" value="1"/>
</dbReference>
<dbReference type="GO" id="GO:0043952">
    <property type="term" value="P:protein transport by the Sec complex"/>
    <property type="evidence" value="ECO:0007669"/>
    <property type="project" value="UniProtKB-UniRule"/>
</dbReference>
<evidence type="ECO:0000256" key="4">
    <source>
        <dbReference type="ARBA" id="ARBA00022692"/>
    </source>
</evidence>
<feature type="transmembrane region" description="Helical" evidence="10">
    <location>
        <begin position="301"/>
        <end position="323"/>
    </location>
</feature>
<feature type="transmembrane region" description="Helical" evidence="10">
    <location>
        <begin position="18"/>
        <end position="36"/>
    </location>
</feature>
<comment type="subcellular location">
    <subcellularLocation>
        <location evidence="10">Cell membrane</location>
        <topology evidence="10">Multi-pass membrane protein</topology>
    </subcellularLocation>
    <subcellularLocation>
        <location evidence="1 12">Membrane</location>
        <topology evidence="1 12">Multi-pass membrane protein</topology>
    </subcellularLocation>
</comment>
<dbReference type="PRINTS" id="PR00303">
    <property type="entry name" value="SECYTRNLCASE"/>
</dbReference>
<accession>A0A1M5MC59</accession>
<sequence length="425" mass="46351">MFGSLGQAAKIGDLRTKILFTLLMLLVFRLGAHIPVPGINSQAIQELLGGQLFGFFDIISGGAFKKFSIFAMSITPYINASIIMQLLQVIIPRLEELSKEGEEGRKIIAQYVRYGTVILAFIQAIGMSIALGRYGALENPGLGSYLLIALSLTAGTAFLMWIGEMITERGIGNGISLLIFAGIVSRLPGEFAAVIEQISGGIIGFFNIILFLVIALAIIVAIIAVNEGQRRIPVQYAKRVVGRRLYGGQSTFLPLKVNSAGVIPIIFAMSLMMFPATIASWTNPQSSLNQFLNHYFHFGTAAYNILYAFLIVFFTYFYVAIIFNPLDVAENLKKYGGFIPGIRPGRPTAEYIDKVLSRLTLAGGVFLALIAVLPTIVIAITGVKGIWFGGTALLIVVGVALDTMKQIEAHLLLRNYEGFIKQNRR</sequence>
<evidence type="ECO:0000256" key="5">
    <source>
        <dbReference type="ARBA" id="ARBA00022927"/>
    </source>
</evidence>
<dbReference type="InterPro" id="IPR026593">
    <property type="entry name" value="SecY"/>
</dbReference>
<keyword evidence="15" id="KW-1185">Reference proteome</keyword>
<dbReference type="Pfam" id="PF00344">
    <property type="entry name" value="SecY"/>
    <property type="match status" value="1"/>
</dbReference>
<dbReference type="InterPro" id="IPR002208">
    <property type="entry name" value="SecY/SEC61-alpha"/>
</dbReference>
<feature type="transmembrane region" description="Helical" evidence="10">
    <location>
        <begin position="69"/>
        <end position="91"/>
    </location>
</feature>
<dbReference type="PROSITE" id="PS00756">
    <property type="entry name" value="SECY_2"/>
    <property type="match status" value="1"/>
</dbReference>
<dbReference type="SUPFAM" id="SSF103491">
    <property type="entry name" value="Preprotein translocase SecY subunit"/>
    <property type="match status" value="1"/>
</dbReference>
<keyword evidence="6 10" id="KW-1133">Transmembrane helix</keyword>
<evidence type="ECO:0000256" key="3">
    <source>
        <dbReference type="ARBA" id="ARBA00022448"/>
    </source>
</evidence>
<dbReference type="GO" id="GO:0065002">
    <property type="term" value="P:intracellular protein transmembrane transport"/>
    <property type="evidence" value="ECO:0007669"/>
    <property type="project" value="UniProtKB-UniRule"/>
</dbReference>
<dbReference type="Gene3D" id="1.10.3370.10">
    <property type="entry name" value="SecY subunit domain"/>
    <property type="match status" value="1"/>
</dbReference>
<dbReference type="FunFam" id="1.10.3370.10:FF:000001">
    <property type="entry name" value="Preprotein translocase subunit SecY"/>
    <property type="match status" value="1"/>
</dbReference>
<dbReference type="HAMAP" id="MF_01465">
    <property type="entry name" value="SecY"/>
    <property type="match status" value="1"/>
</dbReference>
<evidence type="ECO:0000256" key="2">
    <source>
        <dbReference type="ARBA" id="ARBA00005751"/>
    </source>
</evidence>
<dbReference type="RefSeq" id="WP_073090622.1">
    <property type="nucleotide sequence ID" value="NZ_FQWY01000011.1"/>
</dbReference>
<keyword evidence="5 10" id="KW-0653">Protein transport</keyword>
<evidence type="ECO:0000256" key="10">
    <source>
        <dbReference type="HAMAP-Rule" id="MF_01465"/>
    </source>
</evidence>
<evidence type="ECO:0000256" key="11">
    <source>
        <dbReference type="RuleBase" id="RU000537"/>
    </source>
</evidence>
<dbReference type="AlphaFoldDB" id="A0A1M5MC59"/>
<gene>
    <name evidence="10" type="primary">secY</name>
    <name evidence="14" type="ORF">SAMN02745221_00881</name>
</gene>
<dbReference type="GO" id="GO:0006605">
    <property type="term" value="P:protein targeting"/>
    <property type="evidence" value="ECO:0007669"/>
    <property type="project" value="UniProtKB-UniRule"/>
</dbReference>
<dbReference type="InterPro" id="IPR023201">
    <property type="entry name" value="SecY_dom_sf"/>
</dbReference>
<dbReference type="PROSITE" id="PS00755">
    <property type="entry name" value="SECY_1"/>
    <property type="match status" value="1"/>
</dbReference>
<comment type="similarity">
    <text evidence="2 10 13">Belongs to the SecY/SEC61-alpha family.</text>
</comment>
<feature type="transmembrane region" description="Helical" evidence="10">
    <location>
        <begin position="359"/>
        <end position="380"/>
    </location>
</feature>
<dbReference type="InterPro" id="IPR030659">
    <property type="entry name" value="SecY_CS"/>
</dbReference>